<evidence type="ECO:0000313" key="3">
    <source>
        <dbReference type="EMBL" id="MBP2243871.1"/>
    </source>
</evidence>
<dbReference type="EMBL" id="JAGIKV010000002">
    <property type="protein sequence ID" value="MBP2243871.1"/>
    <property type="molecule type" value="Genomic_DNA"/>
</dbReference>
<dbReference type="Proteomes" id="UP000810207">
    <property type="component" value="Unassembled WGS sequence"/>
</dbReference>
<proteinExistence type="predicted"/>
<evidence type="ECO:0000256" key="1">
    <source>
        <dbReference type="SAM" id="MobiDB-lite"/>
    </source>
</evidence>
<keyword evidence="2" id="KW-0732">Signal</keyword>
<organism evidence="3 4">
    <name type="scientific">Paenibacillus xylanexedens</name>
    <dbReference type="NCBI Taxonomy" id="528191"/>
    <lineage>
        <taxon>Bacteria</taxon>
        <taxon>Bacillati</taxon>
        <taxon>Bacillota</taxon>
        <taxon>Bacilli</taxon>
        <taxon>Bacillales</taxon>
        <taxon>Paenibacillaceae</taxon>
        <taxon>Paenibacillus</taxon>
    </lineage>
</organism>
<gene>
    <name evidence="3" type="ORF">J2Z28_000481</name>
</gene>
<evidence type="ECO:0000313" key="4">
    <source>
        <dbReference type="Proteomes" id="UP000810207"/>
    </source>
</evidence>
<reference evidence="3 4" key="1">
    <citation type="submission" date="2021-03" db="EMBL/GenBank/DDBJ databases">
        <title>Genomic Encyclopedia of Type Strains, Phase IV (KMG-IV): sequencing the most valuable type-strain genomes for metagenomic binning, comparative biology and taxonomic classification.</title>
        <authorList>
            <person name="Goeker M."/>
        </authorList>
    </citation>
    <scope>NUCLEOTIDE SEQUENCE [LARGE SCALE GENOMIC DNA]</scope>
    <source>
        <strain evidence="3 4">DSM 21292</strain>
    </source>
</reference>
<comment type="caution">
    <text evidence="3">The sequence shown here is derived from an EMBL/GenBank/DDBJ whole genome shotgun (WGS) entry which is preliminary data.</text>
</comment>
<sequence>MNIVPSILLVAAFLTMTACSTQTSTVTKSGEVATNEVKTTVSQTESSEDPTVQDEKSVEVVEEEQENKAITIKKGDKVTVDG</sequence>
<name>A0ABS4RLV0_PAEXY</name>
<feature type="signal peptide" evidence="2">
    <location>
        <begin position="1"/>
        <end position="20"/>
    </location>
</feature>
<feature type="chain" id="PRO_5045049234" evidence="2">
    <location>
        <begin position="21"/>
        <end position="82"/>
    </location>
</feature>
<protein>
    <submittedName>
        <fullName evidence="3">ABC-type glycerol-3-phosphate transport system substrate-binding protein</fullName>
    </submittedName>
</protein>
<accession>A0ABS4RLV0</accession>
<dbReference type="RefSeq" id="WP_211081049.1">
    <property type="nucleotide sequence ID" value="NZ_JAGIKV010000002.1"/>
</dbReference>
<evidence type="ECO:0000256" key="2">
    <source>
        <dbReference type="SAM" id="SignalP"/>
    </source>
</evidence>
<feature type="region of interest" description="Disordered" evidence="1">
    <location>
        <begin position="37"/>
        <end position="64"/>
    </location>
</feature>
<keyword evidence="4" id="KW-1185">Reference proteome</keyword>